<protein>
    <recommendedName>
        <fullName evidence="7">Pectinesterase inhibitor domain-containing protein</fullName>
    </recommendedName>
</protein>
<dbReference type="FunFam" id="1.20.140.40:FF:000006">
    <property type="entry name" value="Pectinesterase inhibitor 3"/>
    <property type="match status" value="1"/>
</dbReference>
<dbReference type="EMBL" id="PYDT01000001">
    <property type="protein sequence ID" value="THU73614.1"/>
    <property type="molecule type" value="Genomic_DNA"/>
</dbReference>
<dbReference type="Pfam" id="PF04043">
    <property type="entry name" value="PMEI"/>
    <property type="match status" value="1"/>
</dbReference>
<evidence type="ECO:0000256" key="1">
    <source>
        <dbReference type="ARBA" id="ARBA00004239"/>
    </source>
</evidence>
<feature type="signal peptide" evidence="6">
    <location>
        <begin position="1"/>
        <end position="31"/>
    </location>
</feature>
<reference evidence="8 9" key="1">
    <citation type="journal article" date="2019" name="Nat. Plants">
        <title>Genome sequencing of Musa balbisiana reveals subgenome evolution and function divergence in polyploid bananas.</title>
        <authorList>
            <person name="Yao X."/>
        </authorList>
    </citation>
    <scope>NUCLEOTIDE SEQUENCE [LARGE SCALE GENOMIC DNA]</scope>
    <source>
        <strain evidence="9">cv. DH-PKW</strain>
        <tissue evidence="8">Leaves</tissue>
    </source>
</reference>
<keyword evidence="9" id="KW-1185">Reference proteome</keyword>
<feature type="chain" id="PRO_5020672676" description="Pectinesterase inhibitor domain-containing protein" evidence="6">
    <location>
        <begin position="32"/>
        <end position="205"/>
    </location>
</feature>
<feature type="domain" description="Pectinesterase inhibitor" evidence="7">
    <location>
        <begin position="36"/>
        <end position="196"/>
    </location>
</feature>
<gene>
    <name evidence="8" type="ORF">C4D60_Mb04t24700</name>
</gene>
<organism evidence="8 9">
    <name type="scientific">Musa balbisiana</name>
    <name type="common">Banana</name>
    <dbReference type="NCBI Taxonomy" id="52838"/>
    <lineage>
        <taxon>Eukaryota</taxon>
        <taxon>Viridiplantae</taxon>
        <taxon>Streptophyta</taxon>
        <taxon>Embryophyta</taxon>
        <taxon>Tracheophyta</taxon>
        <taxon>Spermatophyta</taxon>
        <taxon>Magnoliopsida</taxon>
        <taxon>Liliopsida</taxon>
        <taxon>Zingiberales</taxon>
        <taxon>Musaceae</taxon>
        <taxon>Musa</taxon>
    </lineage>
</organism>
<dbReference type="Gene3D" id="1.20.140.40">
    <property type="entry name" value="Invertase/pectin methylesterase inhibitor family protein"/>
    <property type="match status" value="1"/>
</dbReference>
<dbReference type="NCBIfam" id="TIGR01614">
    <property type="entry name" value="PME_inhib"/>
    <property type="match status" value="1"/>
</dbReference>
<dbReference type="PANTHER" id="PTHR31080:SF161">
    <property type="entry name" value="OS10G0508700 PROTEIN"/>
    <property type="match status" value="1"/>
</dbReference>
<accession>A0A4S8KEG0</accession>
<comment type="caution">
    <text evidence="8">The sequence shown here is derived from an EMBL/GenBank/DDBJ whole genome shotgun (WGS) entry which is preliminary data.</text>
</comment>
<dbReference type="Proteomes" id="UP000317650">
    <property type="component" value="Chromosome 4"/>
</dbReference>
<dbReference type="InterPro" id="IPR051955">
    <property type="entry name" value="PME_Inhibitor"/>
</dbReference>
<sequence length="205" mass="21197">MMGGRRWNSAASATLVSVLIVFGFCISSCFAAAARIHADFIVSSCRATTFRRLCVDSLSSYASVIRDSPIELARSALSVSLSGARSAAAAVSKLAADGTLAPREAAAVRDCMTTTGDSVDELQRSLEAMGNPRGKGEAVAGLRLDDIQTWVSAALTDEDTCMDGIGGGRGMGGVVKVAIRRQIVNVAQLTSNALALINVLNSASP</sequence>
<dbReference type="SUPFAM" id="SSF101148">
    <property type="entry name" value="Plant invertase/pectin methylesterase inhibitor"/>
    <property type="match status" value="1"/>
</dbReference>
<evidence type="ECO:0000313" key="8">
    <source>
        <dbReference type="EMBL" id="THU73614.1"/>
    </source>
</evidence>
<dbReference type="GO" id="GO:0004857">
    <property type="term" value="F:enzyme inhibitor activity"/>
    <property type="evidence" value="ECO:0007669"/>
    <property type="project" value="InterPro"/>
</dbReference>
<dbReference type="CDD" id="cd15798">
    <property type="entry name" value="PMEI-like_3"/>
    <property type="match status" value="1"/>
</dbReference>
<comment type="subcellular location">
    <subcellularLocation>
        <location evidence="1">Secreted</location>
        <location evidence="1">Extracellular space</location>
    </subcellularLocation>
</comment>
<dbReference type="InterPro" id="IPR035513">
    <property type="entry name" value="Invertase/methylesterase_inhib"/>
</dbReference>
<keyword evidence="4" id="KW-1015">Disulfide bond</keyword>
<evidence type="ECO:0000256" key="2">
    <source>
        <dbReference type="ARBA" id="ARBA00022525"/>
    </source>
</evidence>
<keyword evidence="3 6" id="KW-0732">Signal</keyword>
<evidence type="ECO:0000256" key="5">
    <source>
        <dbReference type="ARBA" id="ARBA00038471"/>
    </source>
</evidence>
<evidence type="ECO:0000313" key="9">
    <source>
        <dbReference type="Proteomes" id="UP000317650"/>
    </source>
</evidence>
<evidence type="ECO:0000256" key="6">
    <source>
        <dbReference type="SAM" id="SignalP"/>
    </source>
</evidence>
<proteinExistence type="inferred from homology"/>
<comment type="similarity">
    <text evidence="5">Belongs to the PMEI family.</text>
</comment>
<evidence type="ECO:0000256" key="3">
    <source>
        <dbReference type="ARBA" id="ARBA00022729"/>
    </source>
</evidence>
<name>A0A4S8KEG0_MUSBA</name>
<evidence type="ECO:0000256" key="4">
    <source>
        <dbReference type="ARBA" id="ARBA00023157"/>
    </source>
</evidence>
<evidence type="ECO:0000259" key="7">
    <source>
        <dbReference type="SMART" id="SM00856"/>
    </source>
</evidence>
<keyword evidence="2" id="KW-0964">Secreted</keyword>
<dbReference type="InterPro" id="IPR006501">
    <property type="entry name" value="Pectinesterase_inhib_dom"/>
</dbReference>
<dbReference type="GO" id="GO:0005576">
    <property type="term" value="C:extracellular region"/>
    <property type="evidence" value="ECO:0007669"/>
    <property type="project" value="UniProtKB-SubCell"/>
</dbReference>
<dbReference type="AlphaFoldDB" id="A0A4S8KEG0"/>
<dbReference type="PANTHER" id="PTHR31080">
    <property type="entry name" value="PECTINESTERASE INHIBITOR-LIKE"/>
    <property type="match status" value="1"/>
</dbReference>
<dbReference type="SMART" id="SM00856">
    <property type="entry name" value="PMEI"/>
    <property type="match status" value="1"/>
</dbReference>